<dbReference type="PANTHER" id="PTHR23527">
    <property type="entry name" value="BLL3282 PROTEIN"/>
    <property type="match status" value="1"/>
</dbReference>
<evidence type="ECO:0000256" key="2">
    <source>
        <dbReference type="ARBA" id="ARBA00022692"/>
    </source>
</evidence>
<comment type="caution">
    <text evidence="7">The sequence shown here is derived from an EMBL/GenBank/DDBJ whole genome shotgun (WGS) entry which is preliminary data.</text>
</comment>
<evidence type="ECO:0000313" key="8">
    <source>
        <dbReference type="Proteomes" id="UP001501803"/>
    </source>
</evidence>
<keyword evidence="8" id="KW-1185">Reference proteome</keyword>
<evidence type="ECO:0000256" key="1">
    <source>
        <dbReference type="ARBA" id="ARBA00004651"/>
    </source>
</evidence>
<accession>A0ABP7KYE3</accession>
<feature type="transmembrane region" description="Helical" evidence="5">
    <location>
        <begin position="114"/>
        <end position="137"/>
    </location>
</feature>
<dbReference type="Gene3D" id="1.20.1250.20">
    <property type="entry name" value="MFS general substrate transporter like domains"/>
    <property type="match status" value="2"/>
</dbReference>
<dbReference type="PANTHER" id="PTHR23527:SF1">
    <property type="entry name" value="BLL3282 PROTEIN"/>
    <property type="match status" value="1"/>
</dbReference>
<evidence type="ECO:0000256" key="5">
    <source>
        <dbReference type="SAM" id="Phobius"/>
    </source>
</evidence>
<feature type="transmembrane region" description="Helical" evidence="5">
    <location>
        <begin position="267"/>
        <end position="287"/>
    </location>
</feature>
<feature type="transmembrane region" description="Helical" evidence="5">
    <location>
        <begin position="299"/>
        <end position="329"/>
    </location>
</feature>
<name>A0ABP7KYE3_9MICO</name>
<dbReference type="Pfam" id="PF07690">
    <property type="entry name" value="MFS_1"/>
    <property type="match status" value="1"/>
</dbReference>
<dbReference type="SUPFAM" id="SSF103473">
    <property type="entry name" value="MFS general substrate transporter"/>
    <property type="match status" value="1"/>
</dbReference>
<dbReference type="InterPro" id="IPR036259">
    <property type="entry name" value="MFS_trans_sf"/>
</dbReference>
<feature type="transmembrane region" description="Helical" evidence="5">
    <location>
        <begin position="21"/>
        <end position="48"/>
    </location>
</feature>
<evidence type="ECO:0000313" key="7">
    <source>
        <dbReference type="EMBL" id="GAA3888994.1"/>
    </source>
</evidence>
<feature type="transmembrane region" description="Helical" evidence="5">
    <location>
        <begin position="375"/>
        <end position="402"/>
    </location>
</feature>
<dbReference type="PROSITE" id="PS50850">
    <property type="entry name" value="MFS"/>
    <property type="match status" value="1"/>
</dbReference>
<feature type="domain" description="Major facilitator superfamily (MFS) profile" evidence="6">
    <location>
        <begin position="21"/>
        <end position="406"/>
    </location>
</feature>
<dbReference type="InterPro" id="IPR011701">
    <property type="entry name" value="MFS"/>
</dbReference>
<organism evidence="7 8">
    <name type="scientific">Leifsonia kafniensis</name>
    <dbReference type="NCBI Taxonomy" id="475957"/>
    <lineage>
        <taxon>Bacteria</taxon>
        <taxon>Bacillati</taxon>
        <taxon>Actinomycetota</taxon>
        <taxon>Actinomycetes</taxon>
        <taxon>Micrococcales</taxon>
        <taxon>Microbacteriaceae</taxon>
        <taxon>Leifsonia</taxon>
    </lineage>
</organism>
<feature type="transmembrane region" description="Helical" evidence="5">
    <location>
        <begin position="180"/>
        <end position="198"/>
    </location>
</feature>
<keyword evidence="4 5" id="KW-0472">Membrane</keyword>
<sequence length="412" mass="41710">MTRTTETPLTRPAPMPNAGRAWSMLGLGVAAQTAGTVFVSAPAFLIPLLHTERGLSLAEAGLLAAAPTLGMVLTLIAWGALADRIGERWVIAGGLALTAGAAVGTILAPGYVSLGLFFLLGGMASASTNAASGRVVVGWFPKHRRGLAMGIRQMSQPLGVTVAAVTIPTIASSAGIAAALIVPLILTALLAAACAVGIRNPPRAAPATSPSASAAALRPVNPYRSSSFLWRIHAVSILLVVPQFTLSTFGLVWLVTELSWNPLTAGVLVGVSQFIGAVGRIGVGVLSDRVGSRVRPLRWVALAAVAVMLILAATDAAQWGAAAVMFVIATTVTVADNGLAFTSVAEMAGPSWAGRALGAQNTGQFIAASLVGPGIGALIGLVGYPLAFVAAALCPALAVPLIPKADAEHDRL</sequence>
<comment type="subcellular location">
    <subcellularLocation>
        <location evidence="1">Cell membrane</location>
        <topology evidence="1">Multi-pass membrane protein</topology>
    </subcellularLocation>
</comment>
<feature type="transmembrane region" description="Helical" evidence="5">
    <location>
        <begin position="228"/>
        <end position="255"/>
    </location>
</feature>
<evidence type="ECO:0000256" key="4">
    <source>
        <dbReference type="ARBA" id="ARBA00023136"/>
    </source>
</evidence>
<proteinExistence type="predicted"/>
<dbReference type="InterPro" id="IPR020846">
    <property type="entry name" value="MFS_dom"/>
</dbReference>
<protein>
    <submittedName>
        <fullName evidence="7">MFS transporter</fullName>
    </submittedName>
</protein>
<feature type="transmembrane region" description="Helical" evidence="5">
    <location>
        <begin position="158"/>
        <end position="174"/>
    </location>
</feature>
<keyword evidence="3 5" id="KW-1133">Transmembrane helix</keyword>
<evidence type="ECO:0000259" key="6">
    <source>
        <dbReference type="PROSITE" id="PS50850"/>
    </source>
</evidence>
<evidence type="ECO:0000256" key="3">
    <source>
        <dbReference type="ARBA" id="ARBA00022989"/>
    </source>
</evidence>
<dbReference type="Proteomes" id="UP001501803">
    <property type="component" value="Unassembled WGS sequence"/>
</dbReference>
<dbReference type="InterPro" id="IPR052952">
    <property type="entry name" value="MFS-Transporter"/>
</dbReference>
<dbReference type="EMBL" id="BAABCN010000012">
    <property type="protein sequence ID" value="GAA3888994.1"/>
    <property type="molecule type" value="Genomic_DNA"/>
</dbReference>
<feature type="transmembrane region" description="Helical" evidence="5">
    <location>
        <begin position="60"/>
        <end position="82"/>
    </location>
</feature>
<reference evidence="8" key="1">
    <citation type="journal article" date="2019" name="Int. J. Syst. Evol. Microbiol.">
        <title>The Global Catalogue of Microorganisms (GCM) 10K type strain sequencing project: providing services to taxonomists for standard genome sequencing and annotation.</title>
        <authorList>
            <consortium name="The Broad Institute Genomics Platform"/>
            <consortium name="The Broad Institute Genome Sequencing Center for Infectious Disease"/>
            <person name="Wu L."/>
            <person name="Ma J."/>
        </authorList>
    </citation>
    <scope>NUCLEOTIDE SEQUENCE [LARGE SCALE GENOMIC DNA]</scope>
    <source>
        <strain evidence="8">JCM 17021</strain>
    </source>
</reference>
<keyword evidence="2 5" id="KW-0812">Transmembrane</keyword>
<gene>
    <name evidence="7" type="ORF">GCM10022381_33510</name>
</gene>
<feature type="transmembrane region" description="Helical" evidence="5">
    <location>
        <begin position="89"/>
        <end position="108"/>
    </location>
</feature>